<gene>
    <name evidence="2" type="ORF">EFP84_18900</name>
</gene>
<dbReference type="AlphaFoldDB" id="A0AAD0UTI3"/>
<dbReference type="RefSeq" id="WP_123180431.1">
    <property type="nucleotide sequence ID" value="NZ_CP033615.1"/>
</dbReference>
<dbReference type="Proteomes" id="UP000276407">
    <property type="component" value="Chromosome 2"/>
</dbReference>
<keyword evidence="1" id="KW-0472">Membrane</keyword>
<evidence type="ECO:0000313" key="2">
    <source>
        <dbReference type="EMBL" id="AYV57709.1"/>
    </source>
</evidence>
<feature type="transmembrane region" description="Helical" evidence="1">
    <location>
        <begin position="5"/>
        <end position="26"/>
    </location>
</feature>
<keyword evidence="1" id="KW-0812">Transmembrane</keyword>
<sequence length="220" mass="25304">MIMQVLGYFGLVVCLIVIDISFYHFFLCSLLSICGKDGVPLLVSLIATTTIIPTYLFTRIKEFKDKKLDIEKTKSIKKYDMKFDQFRLLIPYLYLKNSPANLIAYSKLHSEALSYINERSGNKDFKITSLIDYETKYDHIKNNPRANVFDFAQASISQIAWSGSLLFSQKTMGLLKEYNSVDFDQESSVKHIQDHTGKLLKLINSMREELDAENLSKIEV</sequence>
<dbReference type="EMBL" id="CP033615">
    <property type="protein sequence ID" value="AYV57709.1"/>
    <property type="molecule type" value="Genomic_DNA"/>
</dbReference>
<protein>
    <submittedName>
        <fullName evidence="2">Uncharacterized protein</fullName>
    </submittedName>
</protein>
<proteinExistence type="predicted"/>
<reference evidence="2 3" key="1">
    <citation type="submission" date="2018-11" db="EMBL/GenBank/DDBJ databases">
        <title>Complete genome sequence of Leptospira kmetyi isolate LS 001/16 from soil sample associated with a leptospirosis patient in Kelantan.</title>
        <authorList>
            <person name="Muhammad Yusoff F."/>
            <person name="Muhammad Yusoff S."/>
            <person name="Ahmad M.N."/>
            <person name="Yusof N.Y."/>
            <person name="Aziah I."/>
        </authorList>
    </citation>
    <scope>NUCLEOTIDE SEQUENCE [LARGE SCALE GENOMIC DNA]</scope>
    <source>
        <strain evidence="2 3">LS 001/16</strain>
    </source>
</reference>
<evidence type="ECO:0000256" key="1">
    <source>
        <dbReference type="SAM" id="Phobius"/>
    </source>
</evidence>
<accession>A0AAD0UTI3</accession>
<evidence type="ECO:0000313" key="3">
    <source>
        <dbReference type="Proteomes" id="UP000276407"/>
    </source>
</evidence>
<feature type="transmembrane region" description="Helical" evidence="1">
    <location>
        <begin position="38"/>
        <end position="57"/>
    </location>
</feature>
<dbReference type="KEGG" id="lkm:EFP84_18900"/>
<organism evidence="2 3">
    <name type="scientific">Leptospira kmetyi</name>
    <dbReference type="NCBI Taxonomy" id="408139"/>
    <lineage>
        <taxon>Bacteria</taxon>
        <taxon>Pseudomonadati</taxon>
        <taxon>Spirochaetota</taxon>
        <taxon>Spirochaetia</taxon>
        <taxon>Leptospirales</taxon>
        <taxon>Leptospiraceae</taxon>
        <taxon>Leptospira</taxon>
    </lineage>
</organism>
<keyword evidence="1" id="KW-1133">Transmembrane helix</keyword>
<name>A0AAD0UTI3_9LEPT</name>